<organism evidence="1 2">
    <name type="scientific">Candidatus Azambacteria bacterium RIFCSPLOWO2_01_FULL_46_26</name>
    <dbReference type="NCBI Taxonomy" id="1797299"/>
    <lineage>
        <taxon>Bacteria</taxon>
        <taxon>Candidatus Azamiibacteriota</taxon>
    </lineage>
</organism>
<comment type="caution">
    <text evidence="1">The sequence shown here is derived from an EMBL/GenBank/DDBJ whole genome shotgun (WGS) entry which is preliminary data.</text>
</comment>
<evidence type="ECO:0000313" key="1">
    <source>
        <dbReference type="EMBL" id="OGD38284.1"/>
    </source>
</evidence>
<evidence type="ECO:0000313" key="2">
    <source>
        <dbReference type="Proteomes" id="UP000178969"/>
    </source>
</evidence>
<sequence length="246" mass="28110">MLLRYFRIAWAFFSKIFSSFPEIRIAFLPLVVFKLSKCVSLVIMNRIKKNSRKVKFMTKINNERIIGFDMDGVLVDHTAMRLKLAAEHGWKLAPEQTPAEIFNAIIPEPVLENLKHALYSDPEVSLLAPLMPGAKAALEEIKKRGIPYVLISKRKNPEAATNLLKARGLWPDYFNEKNAFFVVGSEGKNPKAVELGVTHYVDDEIGILEKLPDVEHKFLFDHLGIFDGMDSYKRVTSWPELMKHLV</sequence>
<proteinExistence type="predicted"/>
<dbReference type="SUPFAM" id="SSF56784">
    <property type="entry name" value="HAD-like"/>
    <property type="match status" value="1"/>
</dbReference>
<protein>
    <submittedName>
        <fullName evidence="1">Uncharacterized protein</fullName>
    </submittedName>
</protein>
<dbReference type="Proteomes" id="UP000178969">
    <property type="component" value="Unassembled WGS sequence"/>
</dbReference>
<dbReference type="InterPro" id="IPR036412">
    <property type="entry name" value="HAD-like_sf"/>
</dbReference>
<dbReference type="AlphaFoldDB" id="A0A1F5C612"/>
<dbReference type="Pfam" id="PF00702">
    <property type="entry name" value="Hydrolase"/>
    <property type="match status" value="1"/>
</dbReference>
<dbReference type="EMBL" id="MEYT01000045">
    <property type="protein sequence ID" value="OGD38284.1"/>
    <property type="molecule type" value="Genomic_DNA"/>
</dbReference>
<dbReference type="Gene3D" id="3.40.50.1000">
    <property type="entry name" value="HAD superfamily/HAD-like"/>
    <property type="match status" value="1"/>
</dbReference>
<reference evidence="1 2" key="1">
    <citation type="journal article" date="2016" name="Nat. Commun.">
        <title>Thousands of microbial genomes shed light on interconnected biogeochemical processes in an aquifer system.</title>
        <authorList>
            <person name="Anantharaman K."/>
            <person name="Brown C.T."/>
            <person name="Hug L.A."/>
            <person name="Sharon I."/>
            <person name="Castelle C.J."/>
            <person name="Probst A.J."/>
            <person name="Thomas B.C."/>
            <person name="Singh A."/>
            <person name="Wilkins M.J."/>
            <person name="Karaoz U."/>
            <person name="Brodie E.L."/>
            <person name="Williams K.H."/>
            <person name="Hubbard S.S."/>
            <person name="Banfield J.F."/>
        </authorList>
    </citation>
    <scope>NUCLEOTIDE SEQUENCE [LARGE SCALE GENOMIC DNA]</scope>
</reference>
<accession>A0A1F5C612</accession>
<dbReference type="InterPro" id="IPR023214">
    <property type="entry name" value="HAD_sf"/>
</dbReference>
<dbReference type="STRING" id="1797299.A3A25_00920"/>
<name>A0A1F5C612_9BACT</name>
<gene>
    <name evidence="1" type="ORF">A3A25_00920</name>
</gene>